<keyword evidence="1" id="KW-0812">Transmembrane</keyword>
<dbReference type="OrthoDB" id="3697516at2"/>
<accession>A0A316FIN1</accession>
<keyword evidence="1" id="KW-1133">Transmembrane helix</keyword>
<evidence type="ECO:0000256" key="1">
    <source>
        <dbReference type="SAM" id="Phobius"/>
    </source>
</evidence>
<keyword evidence="1" id="KW-0472">Membrane</keyword>
<protein>
    <recommendedName>
        <fullName evidence="4">Integral membrane protein</fullName>
    </recommendedName>
</protein>
<evidence type="ECO:0008006" key="4">
    <source>
        <dbReference type="Google" id="ProtNLM"/>
    </source>
</evidence>
<evidence type="ECO:0000313" key="3">
    <source>
        <dbReference type="Proteomes" id="UP000245697"/>
    </source>
</evidence>
<organism evidence="2 3">
    <name type="scientific">Actinoplanes xinjiangensis</name>
    <dbReference type="NCBI Taxonomy" id="512350"/>
    <lineage>
        <taxon>Bacteria</taxon>
        <taxon>Bacillati</taxon>
        <taxon>Actinomycetota</taxon>
        <taxon>Actinomycetes</taxon>
        <taxon>Micromonosporales</taxon>
        <taxon>Micromonosporaceae</taxon>
        <taxon>Actinoplanes</taxon>
    </lineage>
</organism>
<feature type="transmembrane region" description="Helical" evidence="1">
    <location>
        <begin position="48"/>
        <end position="68"/>
    </location>
</feature>
<name>A0A316FIN1_9ACTN</name>
<comment type="caution">
    <text evidence="2">The sequence shown here is derived from an EMBL/GenBank/DDBJ whole genome shotgun (WGS) entry which is preliminary data.</text>
</comment>
<dbReference type="Proteomes" id="UP000245697">
    <property type="component" value="Unassembled WGS sequence"/>
</dbReference>
<proteinExistence type="predicted"/>
<dbReference type="EMBL" id="QGGR01000006">
    <property type="protein sequence ID" value="PWK48133.1"/>
    <property type="molecule type" value="Genomic_DNA"/>
</dbReference>
<reference evidence="2 3" key="1">
    <citation type="submission" date="2018-05" db="EMBL/GenBank/DDBJ databases">
        <title>Genomic Encyclopedia of Archaeal and Bacterial Type Strains, Phase II (KMG-II): from individual species to whole genera.</title>
        <authorList>
            <person name="Goeker M."/>
        </authorList>
    </citation>
    <scope>NUCLEOTIDE SEQUENCE [LARGE SCALE GENOMIC DNA]</scope>
    <source>
        <strain evidence="2 3">DSM 45184</strain>
    </source>
</reference>
<feature type="transmembrane region" description="Helical" evidence="1">
    <location>
        <begin position="75"/>
        <end position="94"/>
    </location>
</feature>
<sequence>MSTTKPCRWPIALVRLFAIITLLQVLLQAALAGGFISGRIGYLTAHSVNGSVLVLTVMGLGLSTVLLFRPGRGPWWPILLSVLLWWMVAIQIGLGSARIVGVHITLGSAILALTGGFTWWSLSYRPRRVTA</sequence>
<feature type="transmembrane region" description="Helical" evidence="1">
    <location>
        <begin position="100"/>
        <end position="122"/>
    </location>
</feature>
<evidence type="ECO:0000313" key="2">
    <source>
        <dbReference type="EMBL" id="PWK48133.1"/>
    </source>
</evidence>
<gene>
    <name evidence="2" type="ORF">BC793_106160</name>
</gene>
<dbReference type="RefSeq" id="WP_109593202.1">
    <property type="nucleotide sequence ID" value="NZ_BONA01000039.1"/>
</dbReference>
<dbReference type="AlphaFoldDB" id="A0A316FIN1"/>
<keyword evidence="3" id="KW-1185">Reference proteome</keyword>